<sequence>MMAARGGYASTIQLLIKRGANPLVKNQLGMTALDFGKRYSEPDSVKLLTSIEQQYRAQHPQAAQ</sequence>
<dbReference type="InterPro" id="IPR002110">
    <property type="entry name" value="Ankyrin_rpt"/>
</dbReference>
<dbReference type="Proteomes" id="UP000033618">
    <property type="component" value="Unassembled WGS sequence"/>
</dbReference>
<dbReference type="InterPro" id="IPR036770">
    <property type="entry name" value="Ankyrin_rpt-contain_sf"/>
</dbReference>
<evidence type="ECO:0000313" key="3">
    <source>
        <dbReference type="Proteomes" id="UP000033618"/>
    </source>
</evidence>
<proteinExistence type="predicted"/>
<comment type="caution">
    <text evidence="2">The sequence shown here is derived from an EMBL/GenBank/DDBJ whole genome shotgun (WGS) entry which is preliminary data.</text>
</comment>
<reference evidence="2 3" key="1">
    <citation type="submission" date="2015-03" db="EMBL/GenBank/DDBJ databases">
        <title>Draft Genome Sequence of Burkholderia andropogonis type strain ICMP2807, isolated from Sorghum bicolor.</title>
        <authorList>
            <person name="Lopes-Santos L."/>
            <person name="Castro D.B."/>
            <person name="Ottoboni L.M."/>
            <person name="Park D."/>
            <person name="Weirc B.S."/>
            <person name="Destefano S.A."/>
        </authorList>
    </citation>
    <scope>NUCLEOTIDE SEQUENCE [LARGE SCALE GENOMIC DNA]</scope>
    <source>
        <strain evidence="2 3">ICMP2807</strain>
    </source>
</reference>
<protein>
    <submittedName>
        <fullName evidence="2">Uncharacterized protein</fullName>
    </submittedName>
</protein>
<dbReference type="PROSITE" id="PS50088">
    <property type="entry name" value="ANK_REPEAT"/>
    <property type="match status" value="1"/>
</dbReference>
<dbReference type="EMBL" id="LAQU01000041">
    <property type="protein sequence ID" value="KKB61480.1"/>
    <property type="molecule type" value="Genomic_DNA"/>
</dbReference>
<evidence type="ECO:0000256" key="1">
    <source>
        <dbReference type="PROSITE-ProRule" id="PRU00023"/>
    </source>
</evidence>
<dbReference type="AlphaFoldDB" id="A0A0F5JUY1"/>
<accession>A0A0F5JUY1</accession>
<keyword evidence="3" id="KW-1185">Reference proteome</keyword>
<dbReference type="PATRIC" id="fig|28092.6.peg.5417"/>
<evidence type="ECO:0000313" key="2">
    <source>
        <dbReference type="EMBL" id="KKB61480.1"/>
    </source>
</evidence>
<keyword evidence="1" id="KW-0040">ANK repeat</keyword>
<dbReference type="Gene3D" id="1.25.40.20">
    <property type="entry name" value="Ankyrin repeat-containing domain"/>
    <property type="match status" value="1"/>
</dbReference>
<gene>
    <name evidence="2" type="ORF">WM40_23045</name>
</gene>
<feature type="repeat" description="ANK" evidence="1">
    <location>
        <begin position="1"/>
        <end position="27"/>
    </location>
</feature>
<dbReference type="SUPFAM" id="SSF48403">
    <property type="entry name" value="Ankyrin repeat"/>
    <property type="match status" value="1"/>
</dbReference>
<name>A0A0F5JUY1_9BURK</name>
<dbReference type="STRING" id="28092.WM40_23045"/>
<organism evidence="2 3">
    <name type="scientific">Robbsia andropogonis</name>
    <dbReference type="NCBI Taxonomy" id="28092"/>
    <lineage>
        <taxon>Bacteria</taxon>
        <taxon>Pseudomonadati</taxon>
        <taxon>Pseudomonadota</taxon>
        <taxon>Betaproteobacteria</taxon>
        <taxon>Burkholderiales</taxon>
        <taxon>Burkholderiaceae</taxon>
        <taxon>Robbsia</taxon>
    </lineage>
</organism>
<dbReference type="Pfam" id="PF00023">
    <property type="entry name" value="Ank"/>
    <property type="match status" value="1"/>
</dbReference>